<dbReference type="Pfam" id="PF13376">
    <property type="entry name" value="OmdA"/>
    <property type="match status" value="1"/>
</dbReference>
<evidence type="ECO:0008006" key="3">
    <source>
        <dbReference type="Google" id="ProtNLM"/>
    </source>
</evidence>
<sequence>MSTLSFESELSVFGQELVLHLPKAISQELPSRGMTLVNCTLNQQTFQAVLEPDEQGSHWFSIKPKQLDRTDYKAGDRLTVTIEPTKDWPEPKVPKDWTLALEKNEPVNELWQQITPMARWDWIRWFGAAKQLSTRQRRIQTALSMLQSGKRRPCCFDRNQCTLTDA</sequence>
<dbReference type="SUPFAM" id="SSF141694">
    <property type="entry name" value="AF2212/PG0164-like"/>
    <property type="match status" value="1"/>
</dbReference>
<dbReference type="Gene3D" id="2.40.30.100">
    <property type="entry name" value="AF2212/PG0164-like"/>
    <property type="match status" value="1"/>
</dbReference>
<comment type="caution">
    <text evidence="1">The sequence shown here is derived from an EMBL/GenBank/DDBJ whole genome shotgun (WGS) entry which is preliminary data.</text>
</comment>
<dbReference type="AlphaFoldDB" id="A0A554J9I5"/>
<gene>
    <name evidence="1" type="ORF">CEO22_642</name>
</gene>
<dbReference type="InterPro" id="IPR037079">
    <property type="entry name" value="AF2212/PG0164-like_sf"/>
</dbReference>
<proteinExistence type="predicted"/>
<protein>
    <recommendedName>
        <fullName evidence="3">DUF1905 domain-containing protein</fullName>
    </recommendedName>
</protein>
<dbReference type="InterPro" id="IPR015018">
    <property type="entry name" value="DUF1905"/>
</dbReference>
<accession>A0A554J9I5</accession>
<dbReference type="Proteomes" id="UP000316253">
    <property type="component" value="Unassembled WGS sequence"/>
</dbReference>
<organism evidence="1 2">
    <name type="scientific">Candidatus Berkelbacteria bacterium Gr01-1014_85</name>
    <dbReference type="NCBI Taxonomy" id="2017150"/>
    <lineage>
        <taxon>Bacteria</taxon>
        <taxon>Candidatus Berkelbacteria</taxon>
    </lineage>
</organism>
<name>A0A554J9I5_9BACT</name>
<dbReference type="Pfam" id="PF08922">
    <property type="entry name" value="DUF1905"/>
    <property type="match status" value="1"/>
</dbReference>
<dbReference type="EMBL" id="VMFD01000073">
    <property type="protein sequence ID" value="TSC64970.1"/>
    <property type="molecule type" value="Genomic_DNA"/>
</dbReference>
<evidence type="ECO:0000313" key="1">
    <source>
        <dbReference type="EMBL" id="TSC64970.1"/>
    </source>
</evidence>
<reference evidence="1 2" key="1">
    <citation type="submission" date="2017-08" db="EMBL/GenBank/DDBJ databases">
        <title>Mechanisms for carbon and nitrogen cycling indicate functional differentiation within the Candidate Phyla Radiation.</title>
        <authorList>
            <person name="Danczak R.E."/>
            <person name="Johnston M.D."/>
            <person name="Kenah C."/>
            <person name="Slattery M."/>
            <person name="Wrighton K.C."/>
            <person name="Wilkins M.J."/>
        </authorList>
    </citation>
    <scope>NUCLEOTIDE SEQUENCE [LARGE SCALE GENOMIC DNA]</scope>
    <source>
        <strain evidence="1">Gr01-1014_85</strain>
    </source>
</reference>
<evidence type="ECO:0000313" key="2">
    <source>
        <dbReference type="Proteomes" id="UP000316253"/>
    </source>
</evidence>